<gene>
    <name evidence="2" type="ORF">EV195_10537</name>
</gene>
<evidence type="ECO:0000313" key="3">
    <source>
        <dbReference type="Proteomes" id="UP000294564"/>
    </source>
</evidence>
<dbReference type="PROSITE" id="PS51257">
    <property type="entry name" value="PROKAR_LIPOPROTEIN"/>
    <property type="match status" value="1"/>
</dbReference>
<feature type="signal peptide" evidence="1">
    <location>
        <begin position="1"/>
        <end position="21"/>
    </location>
</feature>
<reference evidence="2 3" key="1">
    <citation type="submission" date="2019-03" db="EMBL/GenBank/DDBJ databases">
        <title>Genomic Encyclopedia of Type Strains, Phase IV (KMG-IV): sequencing the most valuable type-strain genomes for metagenomic binning, comparative biology and taxonomic classification.</title>
        <authorList>
            <person name="Goeker M."/>
        </authorList>
    </citation>
    <scope>NUCLEOTIDE SEQUENCE [LARGE SCALE GENOMIC DNA]</scope>
    <source>
        <strain evidence="2 3">DSM 14836</strain>
    </source>
</reference>
<evidence type="ECO:0000256" key="1">
    <source>
        <dbReference type="SAM" id="SignalP"/>
    </source>
</evidence>
<dbReference type="AlphaFoldDB" id="A0A4V2SLS9"/>
<name>A0A4V2SLS9_9FLAO</name>
<comment type="caution">
    <text evidence="2">The sequence shown here is derived from an EMBL/GenBank/DDBJ whole genome shotgun (WGS) entry which is preliminary data.</text>
</comment>
<proteinExistence type="predicted"/>
<dbReference type="EMBL" id="SLXM01000005">
    <property type="protein sequence ID" value="TCP24606.1"/>
    <property type="molecule type" value="Genomic_DNA"/>
</dbReference>
<sequence>MLMKKLLSTLVVAFSCYITFGQDNSLFTEFDNIVGINNTKLSYGVIYKEKYRKKFRDNHNFYIDDTFKTGSVFYRNQEFKNIELKYELVDDFIVVKINNQEQQISIVPEKTLVKRFSIENTSFIYSDSYGFLEELLVKEQFSVLKKHQKTAKENRDADYRYHTFRKKENNVLLFKDSFYPIDSKRDFYKIFPAQKKQIAAFYKSNTFLLKNDYKTFVAKLITSLSQE</sequence>
<protein>
    <submittedName>
        <fullName evidence="2">Uncharacterized protein</fullName>
    </submittedName>
</protein>
<feature type="chain" id="PRO_5020986546" evidence="1">
    <location>
        <begin position="22"/>
        <end position="227"/>
    </location>
</feature>
<keyword evidence="1" id="KW-0732">Signal</keyword>
<evidence type="ECO:0000313" key="2">
    <source>
        <dbReference type="EMBL" id="TCP24606.1"/>
    </source>
</evidence>
<dbReference type="Proteomes" id="UP000294564">
    <property type="component" value="Unassembled WGS sequence"/>
</dbReference>
<accession>A0A4V2SLS9</accession>
<organism evidence="2 3">
    <name type="scientific">Tenacibaculum skagerrakense</name>
    <dbReference type="NCBI Taxonomy" id="186571"/>
    <lineage>
        <taxon>Bacteria</taxon>
        <taxon>Pseudomonadati</taxon>
        <taxon>Bacteroidota</taxon>
        <taxon>Flavobacteriia</taxon>
        <taxon>Flavobacteriales</taxon>
        <taxon>Flavobacteriaceae</taxon>
        <taxon>Tenacibaculum</taxon>
    </lineage>
</organism>
<keyword evidence="3" id="KW-1185">Reference proteome</keyword>